<dbReference type="EMBL" id="CP018477">
    <property type="protein sequence ID" value="ASV75583.1"/>
    <property type="molecule type" value="Genomic_DNA"/>
</dbReference>
<keyword evidence="2" id="KW-1185">Reference proteome</keyword>
<name>A0A286RHZ8_9BACT</name>
<evidence type="ECO:0000313" key="1">
    <source>
        <dbReference type="EMBL" id="ASV75583.1"/>
    </source>
</evidence>
<protein>
    <submittedName>
        <fullName evidence="1">Uncharacterized protein</fullName>
    </submittedName>
</protein>
<gene>
    <name evidence="1" type="ORF">THTE_2981</name>
</gene>
<dbReference type="AlphaFoldDB" id="A0A286RHZ8"/>
<dbReference type="Proteomes" id="UP000215086">
    <property type="component" value="Chromosome"/>
</dbReference>
<proteinExistence type="predicted"/>
<sequence>MGTGKIGREYPAAQIAVEIAAVIVTKSLLYRVVWEIFV</sequence>
<dbReference type="KEGG" id="ttf:THTE_2981"/>
<evidence type="ECO:0000313" key="2">
    <source>
        <dbReference type="Proteomes" id="UP000215086"/>
    </source>
</evidence>
<organism evidence="1 2">
    <name type="scientific">Thermogutta terrifontis</name>
    <dbReference type="NCBI Taxonomy" id="1331910"/>
    <lineage>
        <taxon>Bacteria</taxon>
        <taxon>Pseudomonadati</taxon>
        <taxon>Planctomycetota</taxon>
        <taxon>Planctomycetia</taxon>
        <taxon>Pirellulales</taxon>
        <taxon>Thermoguttaceae</taxon>
        <taxon>Thermogutta</taxon>
    </lineage>
</organism>
<reference evidence="1 2" key="1">
    <citation type="journal article" name="Front. Microbiol.">
        <title>Sugar Metabolism of the First Thermophilic Planctomycete Thermogutta terrifontis: Comparative Genomic and Transcriptomic Approaches.</title>
        <authorList>
            <person name="Elcheninov A.G."/>
            <person name="Menzel P."/>
            <person name="Gudbergsdottir S.R."/>
            <person name="Slesarev A.I."/>
            <person name="Kadnikov V.V."/>
            <person name="Krogh A."/>
            <person name="Bonch-Osmolovskaya E.A."/>
            <person name="Peng X."/>
            <person name="Kublanov I.V."/>
        </authorList>
    </citation>
    <scope>NUCLEOTIDE SEQUENCE [LARGE SCALE GENOMIC DNA]</scope>
    <source>
        <strain evidence="1 2">R1</strain>
    </source>
</reference>
<accession>A0A286RHZ8</accession>